<proteinExistence type="predicted"/>
<organism evidence="1 2">
    <name type="scientific">Chryseobacterium oryzae</name>
    <dbReference type="NCBI Taxonomy" id="2929799"/>
    <lineage>
        <taxon>Bacteria</taxon>
        <taxon>Pseudomonadati</taxon>
        <taxon>Bacteroidota</taxon>
        <taxon>Flavobacteriia</taxon>
        <taxon>Flavobacteriales</taxon>
        <taxon>Weeksellaceae</taxon>
        <taxon>Chryseobacterium group</taxon>
        <taxon>Chryseobacterium</taxon>
    </lineage>
</organism>
<accession>A0ABY4BL09</accession>
<dbReference type="RefSeq" id="WP_243575791.1">
    <property type="nucleotide sequence ID" value="NZ_CP094529.1"/>
</dbReference>
<sequence>MNNLSTPNYKKIYTDIINEKFPSKKELCQNILNKEALTFLDIINLNKKLFNNLSKEIKQENQKYRSYNKETILQILEYQVKNRLNNTQLAIHFNLSRNTVAKWKKIYLKFV</sequence>
<name>A0ABY4BL09_9FLAO</name>
<dbReference type="Proteomes" id="UP000831068">
    <property type="component" value="Chromosome"/>
</dbReference>
<keyword evidence="2" id="KW-1185">Reference proteome</keyword>
<gene>
    <name evidence="1" type="ORF">MTP08_09420</name>
</gene>
<protein>
    <submittedName>
        <fullName evidence="1">Helix-turn-helix domain-containing protein</fullName>
    </submittedName>
</protein>
<reference evidence="1 2" key="1">
    <citation type="submission" date="2022-03" db="EMBL/GenBank/DDBJ databases">
        <title>Chryseobacterium sp. isolated from the Andong Sikhe.</title>
        <authorList>
            <person name="Won M."/>
            <person name="Kim S.-J."/>
            <person name="Kwon S.-W."/>
        </authorList>
    </citation>
    <scope>NUCLEOTIDE SEQUENCE [LARGE SCALE GENOMIC DNA]</scope>
    <source>
        <strain evidence="1 2">ADR-1</strain>
    </source>
</reference>
<evidence type="ECO:0000313" key="2">
    <source>
        <dbReference type="Proteomes" id="UP000831068"/>
    </source>
</evidence>
<dbReference type="InterPro" id="IPR010921">
    <property type="entry name" value="Trp_repressor/repl_initiator"/>
</dbReference>
<dbReference type="EMBL" id="CP094529">
    <property type="protein sequence ID" value="UOE37285.1"/>
    <property type="molecule type" value="Genomic_DNA"/>
</dbReference>
<dbReference type="SUPFAM" id="SSF48295">
    <property type="entry name" value="TrpR-like"/>
    <property type="match status" value="1"/>
</dbReference>
<evidence type="ECO:0000313" key="1">
    <source>
        <dbReference type="EMBL" id="UOE37285.1"/>
    </source>
</evidence>